<evidence type="ECO:0000313" key="2">
    <source>
        <dbReference type="EMBL" id="KGX87393.1"/>
    </source>
</evidence>
<feature type="transmembrane region" description="Helical" evidence="1">
    <location>
        <begin position="6"/>
        <end position="23"/>
    </location>
</feature>
<proteinExistence type="predicted"/>
<sequence length="66" mass="7521">MRFLDSNWFSLVISFTIAFVISIGKNPPGLTNKGLLYFGIELLILMTLCFITVKLVNFVFSLFSLR</sequence>
<evidence type="ECO:0000313" key="3">
    <source>
        <dbReference type="Proteomes" id="UP000030401"/>
    </source>
</evidence>
<dbReference type="AlphaFoldDB" id="A0A0A5G895"/>
<dbReference type="EMBL" id="AVPG01000007">
    <property type="protein sequence ID" value="KGX87393.1"/>
    <property type="molecule type" value="Genomic_DNA"/>
</dbReference>
<gene>
    <name evidence="2" type="ORF">N784_15555</name>
</gene>
<name>A0A0A5G895_9BACI</name>
<keyword evidence="1" id="KW-0472">Membrane</keyword>
<keyword evidence="1" id="KW-1133">Transmembrane helix</keyword>
<keyword evidence="1" id="KW-0812">Transmembrane</keyword>
<evidence type="ECO:0000256" key="1">
    <source>
        <dbReference type="SAM" id="Phobius"/>
    </source>
</evidence>
<keyword evidence="3" id="KW-1185">Reference proteome</keyword>
<organism evidence="2 3">
    <name type="scientific">Pontibacillus litoralis JSM 072002</name>
    <dbReference type="NCBI Taxonomy" id="1385512"/>
    <lineage>
        <taxon>Bacteria</taxon>
        <taxon>Bacillati</taxon>
        <taxon>Bacillota</taxon>
        <taxon>Bacilli</taxon>
        <taxon>Bacillales</taxon>
        <taxon>Bacillaceae</taxon>
        <taxon>Pontibacillus</taxon>
    </lineage>
</organism>
<feature type="transmembrane region" description="Helical" evidence="1">
    <location>
        <begin position="35"/>
        <end position="60"/>
    </location>
</feature>
<reference evidence="2 3" key="1">
    <citation type="submission" date="2013-08" db="EMBL/GenBank/DDBJ databases">
        <authorList>
            <person name="Huang J."/>
            <person name="Wang G."/>
        </authorList>
    </citation>
    <scope>NUCLEOTIDE SEQUENCE [LARGE SCALE GENOMIC DNA]</scope>
    <source>
        <strain evidence="2 3">JSM 072002</strain>
    </source>
</reference>
<dbReference type="Proteomes" id="UP000030401">
    <property type="component" value="Unassembled WGS sequence"/>
</dbReference>
<accession>A0A0A5G895</accession>
<protein>
    <submittedName>
        <fullName evidence="2">Uncharacterized protein</fullName>
    </submittedName>
</protein>
<comment type="caution">
    <text evidence="2">The sequence shown here is derived from an EMBL/GenBank/DDBJ whole genome shotgun (WGS) entry which is preliminary data.</text>
</comment>